<evidence type="ECO:0000313" key="2">
    <source>
        <dbReference type="Proteomes" id="UP000310016"/>
    </source>
</evidence>
<gene>
    <name evidence="1" type="ORF">FAZ21_06690</name>
</gene>
<protein>
    <submittedName>
        <fullName evidence="1">Uncharacterized protein</fullName>
    </submittedName>
</protein>
<organism evidence="1 2">
    <name type="scientific">Chitiniphilus eburneus</name>
    <dbReference type="NCBI Taxonomy" id="2571148"/>
    <lineage>
        <taxon>Bacteria</taxon>
        <taxon>Pseudomonadati</taxon>
        <taxon>Pseudomonadota</taxon>
        <taxon>Betaproteobacteria</taxon>
        <taxon>Neisseriales</taxon>
        <taxon>Chitinibacteraceae</taxon>
        <taxon>Chitiniphilus</taxon>
    </lineage>
</organism>
<keyword evidence="2" id="KW-1185">Reference proteome</keyword>
<comment type="caution">
    <text evidence="1">The sequence shown here is derived from an EMBL/GenBank/DDBJ whole genome shotgun (WGS) entry which is preliminary data.</text>
</comment>
<dbReference type="RefSeq" id="WP_136772509.1">
    <property type="nucleotide sequence ID" value="NZ_SUMF01000004.1"/>
</dbReference>
<dbReference type="AlphaFoldDB" id="A0A4U0Q3F4"/>
<name>A0A4U0Q3F4_9NEIS</name>
<evidence type="ECO:0000313" key="1">
    <source>
        <dbReference type="EMBL" id="TJZ75596.1"/>
    </source>
</evidence>
<proteinExistence type="predicted"/>
<dbReference type="EMBL" id="SUMF01000004">
    <property type="protein sequence ID" value="TJZ75596.1"/>
    <property type="molecule type" value="Genomic_DNA"/>
</dbReference>
<accession>A0A4U0Q3F4</accession>
<dbReference type="Proteomes" id="UP000310016">
    <property type="component" value="Unassembled WGS sequence"/>
</dbReference>
<dbReference type="OrthoDB" id="9803297at2"/>
<reference evidence="1 2" key="1">
    <citation type="submission" date="2019-04" db="EMBL/GenBank/DDBJ databases">
        <title>Chitiniphilus eburnea sp. nov., a novel chitinolytic bacterium isolated from aquaculture sludge.</title>
        <authorList>
            <person name="Sheng M."/>
        </authorList>
    </citation>
    <scope>NUCLEOTIDE SEQUENCE [LARGE SCALE GENOMIC DNA]</scope>
    <source>
        <strain evidence="1 2">HX-2-15</strain>
    </source>
</reference>
<sequence length="124" mass="14656">MSTKEFLDSLTYDQLVFCHEEAGKLIAIQRQKAQAIVYCVTDGITNDGWYRASEYEKAAEHLLRIYKDRFVEVAARFNERPCGTQYFEEQLPSIEVRFIHEADWKEWFPDHPFEPAPHIKRGDE</sequence>